<dbReference type="SUPFAM" id="SSF55961">
    <property type="entry name" value="Bet v1-like"/>
    <property type="match status" value="1"/>
</dbReference>
<keyword evidence="1" id="KW-0732">Signal</keyword>
<dbReference type="AlphaFoldDB" id="A0A7W7NUI1"/>
<comment type="caution">
    <text evidence="2">The sequence shown here is derived from an EMBL/GenBank/DDBJ whole genome shotgun (WGS) entry which is preliminary data.</text>
</comment>
<dbReference type="Proteomes" id="UP000575241">
    <property type="component" value="Unassembled WGS sequence"/>
</dbReference>
<dbReference type="Gene3D" id="3.30.530.20">
    <property type="match status" value="1"/>
</dbReference>
<name>A0A7W7NUI1_9SPHN</name>
<evidence type="ECO:0000313" key="2">
    <source>
        <dbReference type="EMBL" id="MBB4840962.1"/>
    </source>
</evidence>
<dbReference type="InterPro" id="IPR019587">
    <property type="entry name" value="Polyketide_cyclase/dehydratase"/>
</dbReference>
<feature type="chain" id="PRO_5030926385" evidence="1">
    <location>
        <begin position="20"/>
        <end position="171"/>
    </location>
</feature>
<dbReference type="EMBL" id="JACHLN010000004">
    <property type="protein sequence ID" value="MBB4840962.1"/>
    <property type="molecule type" value="Genomic_DNA"/>
</dbReference>
<reference evidence="2 3" key="1">
    <citation type="submission" date="2020-08" db="EMBL/GenBank/DDBJ databases">
        <title>Functional genomics of gut bacteria from endangered species of beetles.</title>
        <authorList>
            <person name="Carlos-Shanley C."/>
        </authorList>
    </citation>
    <scope>NUCLEOTIDE SEQUENCE [LARGE SCALE GENOMIC DNA]</scope>
    <source>
        <strain evidence="2 3">S00224</strain>
    </source>
</reference>
<protein>
    <submittedName>
        <fullName evidence="2">Uncharacterized protein YndB with AHSA1/START domain</fullName>
    </submittedName>
</protein>
<dbReference type="Pfam" id="PF10604">
    <property type="entry name" value="Polyketide_cyc2"/>
    <property type="match status" value="1"/>
</dbReference>
<gene>
    <name evidence="2" type="ORF">HNP52_004059</name>
</gene>
<evidence type="ECO:0000313" key="3">
    <source>
        <dbReference type="Proteomes" id="UP000575241"/>
    </source>
</evidence>
<organism evidence="2 3">
    <name type="scientific">Sphingomonas kyeonggiensis</name>
    <dbReference type="NCBI Taxonomy" id="1268553"/>
    <lineage>
        <taxon>Bacteria</taxon>
        <taxon>Pseudomonadati</taxon>
        <taxon>Pseudomonadota</taxon>
        <taxon>Alphaproteobacteria</taxon>
        <taxon>Sphingomonadales</taxon>
        <taxon>Sphingomonadaceae</taxon>
        <taxon>Sphingomonas</taxon>
    </lineage>
</organism>
<evidence type="ECO:0000256" key="1">
    <source>
        <dbReference type="SAM" id="SignalP"/>
    </source>
</evidence>
<keyword evidence="3" id="KW-1185">Reference proteome</keyword>
<dbReference type="CDD" id="cd07814">
    <property type="entry name" value="SRPBCC_CalC_Aha1-like"/>
    <property type="match status" value="1"/>
</dbReference>
<proteinExistence type="predicted"/>
<sequence length="171" mass="17271">MKAYSLVALALVAASPAAAEVTASTETSFTVTEKVTVAAPAAKVWATLVAPSLWWNKDHTWSGSAANLSLDPRPGGCWCEKLPKGGGVEHMRVVYAAPGEMLRLTGGLGPLQAMPASAVMTVTLTPGADGKSTAVTFEYAVAGAPGLGRIAAPVDGVLAAQVAGLKAAAER</sequence>
<dbReference type="RefSeq" id="WP_184169837.1">
    <property type="nucleotide sequence ID" value="NZ_JACHLN010000004.1"/>
</dbReference>
<accession>A0A7W7NUI1</accession>
<feature type="signal peptide" evidence="1">
    <location>
        <begin position="1"/>
        <end position="19"/>
    </location>
</feature>
<dbReference type="InterPro" id="IPR023393">
    <property type="entry name" value="START-like_dom_sf"/>
</dbReference>